<dbReference type="InterPro" id="IPR020841">
    <property type="entry name" value="PKS_Beta-ketoAc_synthase_dom"/>
</dbReference>
<dbReference type="Pfam" id="PF02801">
    <property type="entry name" value="Ketoacyl-synt_C"/>
    <property type="match status" value="1"/>
</dbReference>
<dbReference type="InterPro" id="IPR029063">
    <property type="entry name" value="SAM-dependent_MTases_sf"/>
</dbReference>
<dbReference type="InterPro" id="IPR014043">
    <property type="entry name" value="Acyl_transferase_dom"/>
</dbReference>
<evidence type="ECO:0000313" key="9">
    <source>
        <dbReference type="EMBL" id="CAF9932197.1"/>
    </source>
</evidence>
<dbReference type="InterPro" id="IPR032821">
    <property type="entry name" value="PKS_assoc"/>
</dbReference>
<dbReference type="GO" id="GO:0031177">
    <property type="term" value="F:phosphopantetheine binding"/>
    <property type="evidence" value="ECO:0007669"/>
    <property type="project" value="InterPro"/>
</dbReference>
<dbReference type="Gene3D" id="3.10.129.110">
    <property type="entry name" value="Polyketide synthase dehydratase"/>
    <property type="match status" value="1"/>
</dbReference>
<dbReference type="InterPro" id="IPR018201">
    <property type="entry name" value="Ketoacyl_synth_AS"/>
</dbReference>
<dbReference type="GO" id="GO:0004315">
    <property type="term" value="F:3-oxoacyl-[acyl-carrier-protein] synthase activity"/>
    <property type="evidence" value="ECO:0007669"/>
    <property type="project" value="InterPro"/>
</dbReference>
<dbReference type="InterPro" id="IPR014030">
    <property type="entry name" value="Ketoacyl_synth_N"/>
</dbReference>
<evidence type="ECO:0000256" key="5">
    <source>
        <dbReference type="PROSITE-ProRule" id="PRU01363"/>
    </source>
</evidence>
<organism evidence="9 10">
    <name type="scientific">Heterodermia speciosa</name>
    <dbReference type="NCBI Taxonomy" id="116794"/>
    <lineage>
        <taxon>Eukaryota</taxon>
        <taxon>Fungi</taxon>
        <taxon>Dikarya</taxon>
        <taxon>Ascomycota</taxon>
        <taxon>Pezizomycotina</taxon>
        <taxon>Lecanoromycetes</taxon>
        <taxon>OSLEUM clade</taxon>
        <taxon>Lecanoromycetidae</taxon>
        <taxon>Caliciales</taxon>
        <taxon>Physciaceae</taxon>
        <taxon>Heterodermia</taxon>
    </lineage>
</organism>
<dbReference type="GO" id="GO:0006633">
    <property type="term" value="P:fatty acid biosynthetic process"/>
    <property type="evidence" value="ECO:0007669"/>
    <property type="project" value="InterPro"/>
</dbReference>
<dbReference type="Pfam" id="PF14765">
    <property type="entry name" value="PS-DH"/>
    <property type="match status" value="1"/>
</dbReference>
<sequence>MRTPVPESRYCKEGFSNVHGSKSAIETQDGYFLDQDLACFDSSLFSLTEEEVKRADPQQRILLELVKECLENAGEINYRGRDIGCYVGTFGEDWLQSQSKEDQHSGGYIMSGQIDLMLANRVSYENDLRGPSMVIKTGCSASLIALHEACRAIQMNDCDGAIVAGTNLILGPSTTIAMTSEGILSPEGSCKTFDSAADGFARGEAITAIYVQDLDKAIEQGLPIRAVIPNTGVNCDGRSRSILQPSLEAQVALMRKVYGDLGLDPARTAYVECHGTGTPTGDPIEAAAVGQVFGRKGVYIGSIKPNIGHSEGASGISSLIKSVLMLEKGMIAPNIKFCSPNPKIAFEEHQLQVPDELLPWPRDRDMRVSINSFGIGGSNAHVIIEHPYTYLRHSSNSLGAQLDSPQLLLMSTSTPLSLQKLSASYEEYIQDRLASLPGLAYTLANRREHHRFRTFAVCSSNGKLHIAPSVKVSGQAAGITLVFSGQGAQWAQMGCDLLEFNTAFLQAIKAMDQILESLQHPPEWSVEAELRKPSETSRLDQAEIAQPLCTAVQIALLQVLYTGGVQPSAVVGHSSGEIAAAYAAGAICMEEAIIVAYYRGFIAKNYVVKGSMAAIGLDSKTTRQFLKPGVVVACKNSPSSTTISGDNDALESALEEIKRRLGDVFARKLKVDIAYHSHHMQKVSTKYLDLLQNELRSRNLCRNNPTVPIFSSVWDQKITSAQTLSPEYWVANLVSPVEFNRAVEKLLREHANNVLLEVGPHSSLAGPLRQTCSAVGAEYNYCATLKRYSHGTQDVLSTFGTLYQHGIDIDFSGVIPEGTLLTDLPTYPWNHSTSYWYECRLANAWRLRKFGHHELLGLRVFQSTSLNPTWRILLNIEDVPWLADHKVKCDIVFPFAAYVSMAGEALRQMSNIEGGYSIRDFAVVTAMVLDKEESLEIVTALHSGSWNNIELAENNFAFTISSYTGSTWIQHCRGVVGPPRAFELSLSNSDHTPRSIGSNTWYSSMARLGLEYGPSFQKIDHLATSTHEMLAFARLVGVADHQSLRFPLHPTTIDASFQVGIAALAMGLCRNFSRPMVPTYLEQLDVLQSTTSINCRAFYSAASGELSIDGVGTNGESCFRLRGMRFKELLNDHLASDEDQHGAARLEWVPHHESKEISNLIQIPSSGKREKEIVEELALLCVVESVELLKDLEPSMSHLLKYRAWLSLVAEQAFTDKHPVLERTSLLVCLPAEERTLKMRQLSEEASSSPLTASFTEALLKVRDNIQGLFVGNVDALELLLRNDNLARIYDAVSFDYSNFICSLCDAMPNLRILEIGAGTGGTTELILRGLQRNTKFPRYAKYTFTDISAGFFPSARQRFAGAANMEFKVFDISLDSSEQGFEPGSYDLILAANVIHATSNLAQTLGNLRPLLAGCGQLVLTEFCTRFQAPNYIYGNFSGWWLGEADDRKWEPYVDIARWDKELKAAGFSGASNTVLDAAEPWQYCATIVAHNPAKETKPSTTVSIIGENSHTTVNLTLVEGLEHEGLSPCFVALNDCSTLEGDVIVSLDLEMYFFEDISDERFGLFQKLCRTLKGKTVLWLMPPTQICCDEPRGSQRLGVIRTARYELNTPMSTLEIDVSAPGFSKFVAEVFYKVRSQEDCGTLDPDREFAVHEGNVKVGRYRPFHLRKEIERSVASRSIQARLLQNAQPLEKSVSKGRSSPNGVVVESAESIAVSTGLRLQNHTKNLENFDSAAANEVRASIPNLKNMQCDDKIGKAAKLVQPDGPVIPFLPRRASLIFDSNATYMITGGLGGLGRAIAVWLSEHGVCNILFLSPSAGSKPTHHQLFAELESMGCTAIAVPGAVQNEADVRNSINAAKTPIKGVLHLAMQLRDAPIIDMAFEDWKAAIAPKVDGTWNLHQNLGDSLEFFVMFSSLSTVLYQPGQSNYNAANTFMEAFCQYRHGLGMSASVLNVCPIEGIGYVAENPSARRKLKSQGHWFLDERALLEFLELAILESDPAKPDDVIESSRISWENRGHIVLGLRSELPLDNPSNRATWKRDRRMGHYHNATDQRASQASSGGSRLTEFLVRLENQPDLLNEMSSKQYLAEEIGRKIFSFIMRSEEDMDVSLTLVQVGLDSLMAIEVRRWWNQSFGFEISVLEIMNSGTIAELGYLAAKGLNKKFVNCA</sequence>
<dbReference type="Gene3D" id="3.40.47.10">
    <property type="match status" value="1"/>
</dbReference>
<dbReference type="Pfam" id="PF16197">
    <property type="entry name" value="KAsynt_C_assoc"/>
    <property type="match status" value="1"/>
</dbReference>
<dbReference type="InterPro" id="IPR009081">
    <property type="entry name" value="PP-bd_ACP"/>
</dbReference>
<dbReference type="OrthoDB" id="329835at2759"/>
<dbReference type="InterPro" id="IPR014031">
    <property type="entry name" value="Ketoacyl_synth_C"/>
</dbReference>
<dbReference type="SUPFAM" id="SSF47336">
    <property type="entry name" value="ACP-like"/>
    <property type="match status" value="1"/>
</dbReference>
<dbReference type="GO" id="GO:0004312">
    <property type="term" value="F:fatty acid synthase activity"/>
    <property type="evidence" value="ECO:0007669"/>
    <property type="project" value="TreeGrafter"/>
</dbReference>
<evidence type="ECO:0000259" key="8">
    <source>
        <dbReference type="PROSITE" id="PS52019"/>
    </source>
</evidence>
<dbReference type="Gene3D" id="1.10.1200.10">
    <property type="entry name" value="ACP-like"/>
    <property type="match status" value="1"/>
</dbReference>
<evidence type="ECO:0008006" key="11">
    <source>
        <dbReference type="Google" id="ProtNLM"/>
    </source>
</evidence>
<dbReference type="Pfam" id="PF00698">
    <property type="entry name" value="Acyl_transf_1"/>
    <property type="match status" value="1"/>
</dbReference>
<dbReference type="SUPFAM" id="SSF51735">
    <property type="entry name" value="NAD(P)-binding Rossmann-fold domains"/>
    <property type="match status" value="1"/>
</dbReference>
<dbReference type="Pfam" id="PF00550">
    <property type="entry name" value="PP-binding"/>
    <property type="match status" value="1"/>
</dbReference>
<dbReference type="Gene3D" id="3.30.70.3290">
    <property type="match status" value="1"/>
</dbReference>
<dbReference type="SMART" id="SM00825">
    <property type="entry name" value="PKS_KS"/>
    <property type="match status" value="1"/>
</dbReference>
<dbReference type="EMBL" id="CAJPDS010000062">
    <property type="protein sequence ID" value="CAF9932197.1"/>
    <property type="molecule type" value="Genomic_DNA"/>
</dbReference>
<dbReference type="InterPro" id="IPR036291">
    <property type="entry name" value="NAD(P)-bd_dom_sf"/>
</dbReference>
<evidence type="ECO:0000256" key="3">
    <source>
        <dbReference type="ARBA" id="ARBA00022679"/>
    </source>
</evidence>
<dbReference type="CDD" id="cd02440">
    <property type="entry name" value="AdoMet_MTases"/>
    <property type="match status" value="1"/>
</dbReference>
<dbReference type="InterPro" id="IPR013217">
    <property type="entry name" value="Methyltransf_12"/>
</dbReference>
<keyword evidence="10" id="KW-1185">Reference proteome</keyword>
<proteinExistence type="predicted"/>
<protein>
    <recommendedName>
        <fullName evidence="11">Polyketide synthase</fullName>
    </recommendedName>
</protein>
<keyword evidence="4" id="KW-0511">Multifunctional enzyme</keyword>
<dbReference type="InterPro" id="IPR016039">
    <property type="entry name" value="Thiolase-like"/>
</dbReference>
<dbReference type="SMART" id="SM00826">
    <property type="entry name" value="PKS_DH"/>
    <property type="match status" value="1"/>
</dbReference>
<evidence type="ECO:0000256" key="4">
    <source>
        <dbReference type="ARBA" id="ARBA00023268"/>
    </source>
</evidence>
<dbReference type="InterPro" id="IPR020807">
    <property type="entry name" value="PKS_DH"/>
</dbReference>
<comment type="caution">
    <text evidence="9">The sequence shown here is derived from an EMBL/GenBank/DDBJ whole genome shotgun (WGS) entry which is preliminary data.</text>
</comment>
<dbReference type="InterPro" id="IPR057326">
    <property type="entry name" value="KR_dom"/>
</dbReference>
<dbReference type="SUPFAM" id="SSF55048">
    <property type="entry name" value="Probable ACP-binding domain of malonyl-CoA ACP transacylase"/>
    <property type="match status" value="1"/>
</dbReference>
<dbReference type="PROSITE" id="PS00606">
    <property type="entry name" value="KS3_1"/>
    <property type="match status" value="1"/>
</dbReference>
<dbReference type="InterPro" id="IPR049552">
    <property type="entry name" value="PKS_DH_N"/>
</dbReference>
<dbReference type="GO" id="GO:0044550">
    <property type="term" value="P:secondary metabolite biosynthetic process"/>
    <property type="evidence" value="ECO:0007669"/>
    <property type="project" value="TreeGrafter"/>
</dbReference>
<dbReference type="InterPro" id="IPR016035">
    <property type="entry name" value="Acyl_Trfase/lysoPLipase"/>
</dbReference>
<dbReference type="PANTHER" id="PTHR43775:SF37">
    <property type="entry name" value="SI:DKEY-61P9.11"/>
    <property type="match status" value="1"/>
</dbReference>
<gene>
    <name evidence="9" type="ORF">HETSPECPRED_008294</name>
</gene>
<evidence type="ECO:0000259" key="7">
    <source>
        <dbReference type="PROSITE" id="PS52004"/>
    </source>
</evidence>
<reference evidence="9" key="1">
    <citation type="submission" date="2021-03" db="EMBL/GenBank/DDBJ databases">
        <authorList>
            <person name="Tagirdzhanova G."/>
        </authorList>
    </citation>
    <scope>NUCLEOTIDE SEQUENCE</scope>
</reference>
<feature type="region of interest" description="C-terminal hotdog fold" evidence="5">
    <location>
        <begin position="993"/>
        <end position="1135"/>
    </location>
</feature>
<dbReference type="InterPro" id="IPR016036">
    <property type="entry name" value="Malonyl_transacylase_ACP-bd"/>
</dbReference>
<dbReference type="InterPro" id="IPR050091">
    <property type="entry name" value="PKS_NRPS_Biosynth_Enz"/>
</dbReference>
<dbReference type="PROSITE" id="PS50075">
    <property type="entry name" value="CARRIER"/>
    <property type="match status" value="1"/>
</dbReference>
<feature type="region of interest" description="N-terminal hotdog fold" evidence="5">
    <location>
        <begin position="853"/>
        <end position="983"/>
    </location>
</feature>
<feature type="domain" description="Ketosynthase family 3 (KS3)" evidence="7">
    <location>
        <begin position="1"/>
        <end position="386"/>
    </location>
</feature>
<dbReference type="SMART" id="SM00823">
    <property type="entry name" value="PKS_PP"/>
    <property type="match status" value="1"/>
</dbReference>
<dbReference type="PROSITE" id="PS52019">
    <property type="entry name" value="PKS_MFAS_DH"/>
    <property type="match status" value="1"/>
</dbReference>
<dbReference type="InterPro" id="IPR049900">
    <property type="entry name" value="PKS_mFAS_DH"/>
</dbReference>
<dbReference type="Gene3D" id="3.40.366.10">
    <property type="entry name" value="Malonyl-Coenzyme A Acyl Carrier Protein, domain 2"/>
    <property type="match status" value="1"/>
</dbReference>
<dbReference type="InterPro" id="IPR042104">
    <property type="entry name" value="PKS_dehydratase_sf"/>
</dbReference>
<evidence type="ECO:0000256" key="1">
    <source>
        <dbReference type="ARBA" id="ARBA00022450"/>
    </source>
</evidence>
<dbReference type="CDD" id="cd00833">
    <property type="entry name" value="PKS"/>
    <property type="match status" value="1"/>
</dbReference>
<dbReference type="InterPro" id="IPR001227">
    <property type="entry name" value="Ac_transferase_dom_sf"/>
</dbReference>
<dbReference type="InterPro" id="IPR036736">
    <property type="entry name" value="ACP-like_sf"/>
</dbReference>
<dbReference type="Proteomes" id="UP000664521">
    <property type="component" value="Unassembled WGS sequence"/>
</dbReference>
<keyword evidence="3" id="KW-0808">Transferase</keyword>
<keyword evidence="2" id="KW-0597">Phosphoprotein</keyword>
<dbReference type="InterPro" id="IPR020806">
    <property type="entry name" value="PKS_PP-bd"/>
</dbReference>
<dbReference type="Pfam" id="PF08659">
    <property type="entry name" value="KR"/>
    <property type="match status" value="1"/>
</dbReference>
<dbReference type="SUPFAM" id="SSF53901">
    <property type="entry name" value="Thiolase-like"/>
    <property type="match status" value="1"/>
</dbReference>
<accession>A0A8H3IL93</accession>
<name>A0A8H3IL93_9LECA</name>
<dbReference type="PANTHER" id="PTHR43775">
    <property type="entry name" value="FATTY ACID SYNTHASE"/>
    <property type="match status" value="1"/>
</dbReference>
<dbReference type="Pfam" id="PF21089">
    <property type="entry name" value="PKS_DH_N"/>
    <property type="match status" value="1"/>
</dbReference>
<feature type="domain" description="PKS/mFAS DH" evidence="8">
    <location>
        <begin position="853"/>
        <end position="1135"/>
    </location>
</feature>
<dbReference type="Gene3D" id="3.40.50.720">
    <property type="entry name" value="NAD(P)-binding Rossmann-like Domain"/>
    <property type="match status" value="1"/>
</dbReference>
<dbReference type="InterPro" id="IPR013968">
    <property type="entry name" value="PKS_KR"/>
</dbReference>
<evidence type="ECO:0000256" key="2">
    <source>
        <dbReference type="ARBA" id="ARBA00022553"/>
    </source>
</evidence>
<feature type="active site" description="Proton donor; for dehydratase activity" evidence="5">
    <location>
        <position position="1054"/>
    </location>
</feature>
<feature type="domain" description="Carrier" evidence="6">
    <location>
        <begin position="2084"/>
        <end position="2161"/>
    </location>
</feature>
<dbReference type="Pfam" id="PF08242">
    <property type="entry name" value="Methyltransf_12"/>
    <property type="match status" value="1"/>
</dbReference>
<evidence type="ECO:0000313" key="10">
    <source>
        <dbReference type="Proteomes" id="UP000664521"/>
    </source>
</evidence>
<feature type="active site" description="Proton acceptor; for dehydratase activity" evidence="5">
    <location>
        <position position="885"/>
    </location>
</feature>
<dbReference type="Pfam" id="PF00109">
    <property type="entry name" value="ketoacyl-synt"/>
    <property type="match status" value="1"/>
</dbReference>
<keyword evidence="1" id="KW-0596">Phosphopantetheine</keyword>
<dbReference type="SUPFAM" id="SSF53335">
    <property type="entry name" value="S-adenosyl-L-methionine-dependent methyltransferases"/>
    <property type="match status" value="1"/>
</dbReference>
<dbReference type="SUPFAM" id="SSF52151">
    <property type="entry name" value="FabD/lysophospholipase-like"/>
    <property type="match status" value="1"/>
</dbReference>
<dbReference type="SMART" id="SM00827">
    <property type="entry name" value="PKS_AT"/>
    <property type="match status" value="1"/>
</dbReference>
<dbReference type="Gene3D" id="3.40.50.150">
    <property type="entry name" value="Vaccinia Virus protein VP39"/>
    <property type="match status" value="1"/>
</dbReference>
<dbReference type="SMART" id="SM00822">
    <property type="entry name" value="PKS_KR"/>
    <property type="match status" value="1"/>
</dbReference>
<evidence type="ECO:0000259" key="6">
    <source>
        <dbReference type="PROSITE" id="PS50075"/>
    </source>
</evidence>
<dbReference type="PROSITE" id="PS52004">
    <property type="entry name" value="KS3_2"/>
    <property type="match status" value="1"/>
</dbReference>
<dbReference type="InterPro" id="IPR049551">
    <property type="entry name" value="PKS_DH_C"/>
</dbReference>